<dbReference type="RefSeq" id="WP_153093936.1">
    <property type="nucleotide sequence ID" value="NZ_VZBT01000047.1"/>
</dbReference>
<evidence type="ECO:0000313" key="2">
    <source>
        <dbReference type="EMBL" id="MQO03495.1"/>
    </source>
</evidence>
<feature type="coiled-coil region" evidence="1">
    <location>
        <begin position="258"/>
        <end position="353"/>
    </location>
</feature>
<reference evidence="3" key="1">
    <citation type="submission" date="2019-09" db="EMBL/GenBank/DDBJ databases">
        <title>Distinct polysaccharide growth profiles of human intestinal Prevotella copri isolates.</title>
        <authorList>
            <person name="Fehlner-Peach H."/>
            <person name="Magnabosco C."/>
            <person name="Raghavan V."/>
            <person name="Scher J.U."/>
            <person name="Tett A."/>
            <person name="Cox L.M."/>
            <person name="Gottsegen C."/>
            <person name="Watters A."/>
            <person name="Wiltshire- Gordon J.D."/>
            <person name="Segata N."/>
            <person name="Bonneau R."/>
            <person name="Littman D.R."/>
        </authorList>
    </citation>
    <scope>NUCLEOTIDE SEQUENCE [LARGE SCALE GENOMIC DNA]</scope>
    <source>
        <strain evidence="3">iAK279</strain>
    </source>
</reference>
<name>A0AB35ZCQ5_9BACT</name>
<sequence>MMVYVANPLYDAVFKYLMEDERIAKTILSALLQEEVLEVKMRRNEYSNINRNAISMFRIDFAAKVKEKDGSQKLILIELQKTWLETETLRFRQYLALQYNNKENMTKESDNKYALPTIAVYLLGHRVGEINEPVVYAQHRIYDYEGKEVVLDQPDPFVESLQHDSIIVQIPLLRGKVNNHLEKVLSVFDQTLAYEEDRRVLRVDESQYAGDGEMEYIVHRLQSAAADPEMRYQMNAEAEFFKALEDRDTAIMEQTKLIEKKNADLLEQEKTIKQKDADLLEQEKTIKQKDADLLEQEKTIKQKDADLLEQEKTIKQKDADLLEQEKTIKQKDADLLEQEKTIKQKDADLLEQEKTIKQKDADLFEQQEMLRRMVENLTKNGMDDAMVMKMTGLTEEQIRKLK</sequence>
<protein>
    <recommendedName>
        <fullName evidence="4">PD-(D/E)XK nuclease family transposase</fullName>
    </recommendedName>
</protein>
<accession>A0AB35ZCQ5</accession>
<evidence type="ECO:0000256" key="1">
    <source>
        <dbReference type="SAM" id="Coils"/>
    </source>
</evidence>
<organism evidence="2 3">
    <name type="scientific">Segatella copri</name>
    <dbReference type="NCBI Taxonomy" id="165179"/>
    <lineage>
        <taxon>Bacteria</taxon>
        <taxon>Pseudomonadati</taxon>
        <taxon>Bacteroidota</taxon>
        <taxon>Bacteroidia</taxon>
        <taxon>Bacteroidales</taxon>
        <taxon>Prevotellaceae</taxon>
        <taxon>Segatella</taxon>
    </lineage>
</organism>
<comment type="caution">
    <text evidence="2">The sequence shown here is derived from an EMBL/GenBank/DDBJ whole genome shotgun (WGS) entry which is preliminary data.</text>
</comment>
<dbReference type="Proteomes" id="UP000390763">
    <property type="component" value="Unassembled WGS sequence"/>
</dbReference>
<gene>
    <name evidence="2" type="ORF">F7D62_05110</name>
</gene>
<keyword evidence="1" id="KW-0175">Coiled coil</keyword>
<dbReference type="EMBL" id="VZBT01000047">
    <property type="protein sequence ID" value="MQO03495.1"/>
    <property type="molecule type" value="Genomic_DNA"/>
</dbReference>
<dbReference type="AlphaFoldDB" id="A0AB35ZCQ5"/>
<evidence type="ECO:0008006" key="4">
    <source>
        <dbReference type="Google" id="ProtNLM"/>
    </source>
</evidence>
<proteinExistence type="predicted"/>
<evidence type="ECO:0000313" key="3">
    <source>
        <dbReference type="Proteomes" id="UP000390763"/>
    </source>
</evidence>